<comment type="similarity">
    <text evidence="4 19">In the C-terminal section; belongs to the NnrD/CARKD family.</text>
</comment>
<dbReference type="PANTHER" id="PTHR12592">
    <property type="entry name" value="ATP-DEPENDENT (S)-NAD(P)H-HYDRATE DEHYDRATASE FAMILY MEMBER"/>
    <property type="match status" value="1"/>
</dbReference>
<dbReference type="InterPro" id="IPR004443">
    <property type="entry name" value="YjeF_N_dom"/>
</dbReference>
<dbReference type="PROSITE" id="PS01050">
    <property type="entry name" value="YJEF_C_2"/>
    <property type="match status" value="1"/>
</dbReference>
<comment type="similarity">
    <text evidence="3 19">In the N-terminal section; belongs to the NnrE/AIBP family.</text>
</comment>
<dbReference type="InterPro" id="IPR030677">
    <property type="entry name" value="Nnr"/>
</dbReference>
<dbReference type="PROSITE" id="PS51383">
    <property type="entry name" value="YJEF_C_3"/>
    <property type="match status" value="1"/>
</dbReference>
<dbReference type="InterPro" id="IPR017953">
    <property type="entry name" value="Carbohydrate_kinase_pred_CS"/>
</dbReference>
<keyword evidence="7 17" id="KW-0067">ATP-binding</keyword>
<dbReference type="RefSeq" id="WP_138326211.1">
    <property type="nucleotide sequence ID" value="NZ_VCDI01000003.1"/>
</dbReference>
<evidence type="ECO:0000256" key="7">
    <source>
        <dbReference type="ARBA" id="ARBA00022840"/>
    </source>
</evidence>
<feature type="binding site" evidence="18">
    <location>
        <position position="152"/>
    </location>
    <ligand>
        <name>K(+)</name>
        <dbReference type="ChEBI" id="CHEBI:29103"/>
    </ligand>
</feature>
<evidence type="ECO:0000256" key="1">
    <source>
        <dbReference type="ARBA" id="ARBA00000013"/>
    </source>
</evidence>
<dbReference type="GO" id="GO:0046872">
    <property type="term" value="F:metal ion binding"/>
    <property type="evidence" value="ECO:0007669"/>
    <property type="project" value="UniProtKB-UniRule"/>
</dbReference>
<feature type="binding site" evidence="17">
    <location>
        <position position="248"/>
    </location>
    <ligand>
        <name>(6S)-NADPHX</name>
        <dbReference type="ChEBI" id="CHEBI:64076"/>
    </ligand>
</feature>
<evidence type="ECO:0000256" key="17">
    <source>
        <dbReference type="HAMAP-Rule" id="MF_01965"/>
    </source>
</evidence>
<feature type="domain" description="YjeF N-terminal" evidence="21">
    <location>
        <begin position="16"/>
        <end position="206"/>
    </location>
</feature>
<keyword evidence="9 18" id="KW-0630">Potassium</keyword>
<evidence type="ECO:0000256" key="5">
    <source>
        <dbReference type="ARBA" id="ARBA00022723"/>
    </source>
</evidence>
<evidence type="ECO:0000256" key="18">
    <source>
        <dbReference type="HAMAP-Rule" id="MF_01966"/>
    </source>
</evidence>
<accession>A0A5R9J550</accession>
<evidence type="ECO:0000256" key="4">
    <source>
        <dbReference type="ARBA" id="ARBA00009524"/>
    </source>
</evidence>
<evidence type="ECO:0000256" key="8">
    <source>
        <dbReference type="ARBA" id="ARBA00022857"/>
    </source>
</evidence>
<comment type="similarity">
    <text evidence="18">Belongs to the NnrE/AIBP family.</text>
</comment>
<feature type="binding site" evidence="18">
    <location>
        <begin position="124"/>
        <end position="130"/>
    </location>
    <ligand>
        <name>(6S)-NADPHX</name>
        <dbReference type="ChEBI" id="CHEBI:64076"/>
    </ligand>
</feature>
<dbReference type="HAMAP" id="MF_01966">
    <property type="entry name" value="NADHX_epimerase"/>
    <property type="match status" value="1"/>
</dbReference>
<comment type="catalytic activity">
    <reaction evidence="16 17 19">
        <text>(6S)-NADPHX + ADP = AMP + phosphate + NADPH + H(+)</text>
        <dbReference type="Rhea" id="RHEA:32235"/>
        <dbReference type="ChEBI" id="CHEBI:15378"/>
        <dbReference type="ChEBI" id="CHEBI:43474"/>
        <dbReference type="ChEBI" id="CHEBI:57783"/>
        <dbReference type="ChEBI" id="CHEBI:64076"/>
        <dbReference type="ChEBI" id="CHEBI:456215"/>
        <dbReference type="ChEBI" id="CHEBI:456216"/>
        <dbReference type="EC" id="4.2.1.136"/>
    </reaction>
</comment>
<evidence type="ECO:0000313" key="23">
    <source>
        <dbReference type="Proteomes" id="UP000305654"/>
    </source>
</evidence>
<evidence type="ECO:0000256" key="14">
    <source>
        <dbReference type="ARBA" id="ARBA00025153"/>
    </source>
</evidence>
<dbReference type="GO" id="GO:0052855">
    <property type="term" value="F:ADP-dependent NAD(P)H-hydrate dehydratase activity"/>
    <property type="evidence" value="ECO:0007669"/>
    <property type="project" value="UniProtKB-UniRule"/>
</dbReference>
<feature type="binding site" evidence="17">
    <location>
        <position position="415"/>
    </location>
    <ligand>
        <name>(6S)-NADPHX</name>
        <dbReference type="ChEBI" id="CHEBI:64076"/>
    </ligand>
</feature>
<evidence type="ECO:0000259" key="20">
    <source>
        <dbReference type="PROSITE" id="PS51383"/>
    </source>
</evidence>
<keyword evidence="6 17" id="KW-0547">Nucleotide-binding</keyword>
<dbReference type="Proteomes" id="UP000305654">
    <property type="component" value="Unassembled WGS sequence"/>
</dbReference>
<evidence type="ECO:0000256" key="12">
    <source>
        <dbReference type="ARBA" id="ARBA00023239"/>
    </source>
</evidence>
<dbReference type="InterPro" id="IPR000631">
    <property type="entry name" value="CARKD"/>
</dbReference>
<keyword evidence="23" id="KW-1185">Reference proteome</keyword>
<sequence length="481" mass="48767">MSTGPDDLVLYAPEEMAAADRLAATLMPSFTLMRNAGRAVARAALQLGPQRTLVLCGPGGNGGDGYVAATLLAQQGWPVEVAALAEPRPGSDAAQARAGWHGPIRGFDPERAAAADLVIDAVYGAGLSRPVEGLVAETLSRARRVLAVDVPSGIDGATGAVRGMAPVAELTVTFFRAKPGHWLLPGREHLGRLVVADIGMPEQVLRDVAPRCWENRPGLWHLRVLTVHDHKYSRGVVSICGGGNMTGAARLAAGGARGAGAGLVRLAAEHGADLYRTGAPGLIVDEAPLEELLADERRKVWVCGPGLAGDEVEASLPALLRGGRQVIADAGALTGSAGDPGRLRGAAVLTPHAGEFARLFGGPGDDRLGAARCAAAEVGAVVLLKGSDSIIAAPDGRAAINANAPPWLGTAGAGDVLSGVIAALLAGGMAPFEATCAGVWLHGEAANIAGEGLLAEDLLRCLPLAARRARGSALASAGAVS</sequence>
<evidence type="ECO:0000256" key="11">
    <source>
        <dbReference type="ARBA" id="ARBA00023235"/>
    </source>
</evidence>
<evidence type="ECO:0000256" key="13">
    <source>
        <dbReference type="ARBA" id="ARBA00023268"/>
    </source>
</evidence>
<evidence type="ECO:0000256" key="2">
    <source>
        <dbReference type="ARBA" id="ARBA00000909"/>
    </source>
</evidence>
<evidence type="ECO:0000256" key="10">
    <source>
        <dbReference type="ARBA" id="ARBA00023027"/>
    </source>
</evidence>
<comment type="subunit">
    <text evidence="17">Homotetramer.</text>
</comment>
<keyword evidence="8 17" id="KW-0521">NADP</keyword>
<evidence type="ECO:0000313" key="22">
    <source>
        <dbReference type="EMBL" id="TLU72750.1"/>
    </source>
</evidence>
<comment type="caution">
    <text evidence="18">Lacks conserved residue(s) required for the propagation of feature annotation.</text>
</comment>
<dbReference type="SUPFAM" id="SSF64153">
    <property type="entry name" value="YjeF N-terminal domain-like"/>
    <property type="match status" value="1"/>
</dbReference>
<feature type="binding site" evidence="18">
    <location>
        <begin position="60"/>
        <end position="64"/>
    </location>
    <ligand>
        <name>(6S)-NADPHX</name>
        <dbReference type="ChEBI" id="CHEBI:64076"/>
    </ligand>
</feature>
<dbReference type="PROSITE" id="PS51385">
    <property type="entry name" value="YJEF_N"/>
    <property type="match status" value="1"/>
</dbReference>
<evidence type="ECO:0000256" key="15">
    <source>
        <dbReference type="ARBA" id="ARBA00048238"/>
    </source>
</evidence>
<comment type="catalytic activity">
    <reaction evidence="2 18 19">
        <text>(6R)-NADPHX = (6S)-NADPHX</text>
        <dbReference type="Rhea" id="RHEA:32227"/>
        <dbReference type="ChEBI" id="CHEBI:64076"/>
        <dbReference type="ChEBI" id="CHEBI:64077"/>
        <dbReference type="EC" id="5.1.99.6"/>
    </reaction>
</comment>
<evidence type="ECO:0000259" key="21">
    <source>
        <dbReference type="PROSITE" id="PS51385"/>
    </source>
</evidence>
<dbReference type="SUPFAM" id="SSF53613">
    <property type="entry name" value="Ribokinase-like"/>
    <property type="match status" value="1"/>
</dbReference>
<dbReference type="Gene3D" id="3.40.1190.20">
    <property type="match status" value="1"/>
</dbReference>
<dbReference type="Gene3D" id="3.40.50.10260">
    <property type="entry name" value="YjeF N-terminal domain"/>
    <property type="match status" value="1"/>
</dbReference>
<comment type="function">
    <text evidence="18">Catalyzes the epimerization of the S- and R-forms of NAD(P)HX, a damaged form of NAD(P)H that is a result of enzymatic or heat-dependent hydration. This is a prerequisite for the S-specific NAD(P)H-hydrate dehydratase to allow the repair of both epimers of NAD(P)HX.</text>
</comment>
<gene>
    <name evidence="18" type="primary">nnrE</name>
    <name evidence="17" type="synonym">nnrD</name>
    <name evidence="22" type="ORF">FE263_12045</name>
</gene>
<dbReference type="GO" id="GO:0046496">
    <property type="term" value="P:nicotinamide nucleotide metabolic process"/>
    <property type="evidence" value="ECO:0007669"/>
    <property type="project" value="UniProtKB-UniRule"/>
</dbReference>
<dbReference type="GO" id="GO:0110051">
    <property type="term" value="P:metabolite repair"/>
    <property type="evidence" value="ECO:0007669"/>
    <property type="project" value="TreeGrafter"/>
</dbReference>
<dbReference type="NCBIfam" id="TIGR00196">
    <property type="entry name" value="yjeF_cterm"/>
    <property type="match status" value="1"/>
</dbReference>
<dbReference type="AlphaFoldDB" id="A0A5R9J550"/>
<keyword evidence="5 18" id="KW-0479">Metal-binding</keyword>
<feature type="domain" description="YjeF C-terminal" evidence="20">
    <location>
        <begin position="214"/>
        <end position="469"/>
    </location>
</feature>
<dbReference type="EC" id="4.2.1.136" evidence="19"/>
<feature type="binding site" evidence="17">
    <location>
        <position position="414"/>
    </location>
    <ligand>
        <name>AMP</name>
        <dbReference type="ChEBI" id="CHEBI:456215"/>
    </ligand>
</feature>
<evidence type="ECO:0000256" key="9">
    <source>
        <dbReference type="ARBA" id="ARBA00022958"/>
    </source>
</evidence>
<dbReference type="PIRSF" id="PIRSF017184">
    <property type="entry name" value="Nnr"/>
    <property type="match status" value="1"/>
</dbReference>
<name>A0A5R9J550_9PROT</name>
<dbReference type="NCBIfam" id="TIGR00197">
    <property type="entry name" value="yjeF_nterm"/>
    <property type="match status" value="1"/>
</dbReference>
<comment type="catalytic activity">
    <reaction evidence="15 17 19">
        <text>(6S)-NADHX + ADP = AMP + phosphate + NADH + H(+)</text>
        <dbReference type="Rhea" id="RHEA:32223"/>
        <dbReference type="ChEBI" id="CHEBI:15378"/>
        <dbReference type="ChEBI" id="CHEBI:43474"/>
        <dbReference type="ChEBI" id="CHEBI:57945"/>
        <dbReference type="ChEBI" id="CHEBI:64074"/>
        <dbReference type="ChEBI" id="CHEBI:456215"/>
        <dbReference type="ChEBI" id="CHEBI:456216"/>
        <dbReference type="EC" id="4.2.1.136"/>
    </reaction>
</comment>
<dbReference type="InterPro" id="IPR036652">
    <property type="entry name" value="YjeF_N_dom_sf"/>
</dbReference>
<dbReference type="CDD" id="cd01171">
    <property type="entry name" value="YXKO-related"/>
    <property type="match status" value="1"/>
</dbReference>
<dbReference type="EC" id="5.1.99.6" evidence="19"/>
<dbReference type="HAMAP" id="MF_01965">
    <property type="entry name" value="NADHX_dehydratase"/>
    <property type="match status" value="1"/>
</dbReference>
<keyword evidence="11 18" id="KW-0413">Isomerase</keyword>
<comment type="cofactor">
    <cofactor evidence="17">
        <name>Mg(2+)</name>
        <dbReference type="ChEBI" id="CHEBI:18420"/>
    </cofactor>
</comment>
<dbReference type="GO" id="GO:0052856">
    <property type="term" value="F:NAD(P)HX epimerase activity"/>
    <property type="evidence" value="ECO:0007669"/>
    <property type="project" value="UniProtKB-UniRule"/>
</dbReference>
<comment type="similarity">
    <text evidence="17">Belongs to the NnrD/CARKD family.</text>
</comment>
<keyword evidence="13" id="KW-0511">Multifunctional enzyme</keyword>
<feature type="binding site" evidence="18">
    <location>
        <position position="61"/>
    </location>
    <ligand>
        <name>K(+)</name>
        <dbReference type="ChEBI" id="CHEBI:29103"/>
    </ligand>
</feature>
<reference evidence="22 23" key="1">
    <citation type="submission" date="2019-05" db="EMBL/GenBank/DDBJ databases">
        <authorList>
            <person name="Pankratov T."/>
            <person name="Grouzdev D."/>
        </authorList>
    </citation>
    <scope>NUCLEOTIDE SEQUENCE [LARGE SCALE GENOMIC DNA]</scope>
    <source>
        <strain evidence="22 23">KEBCLARHB70R</strain>
    </source>
</reference>
<keyword evidence="10 17" id="KW-0520">NAD</keyword>
<dbReference type="Pfam" id="PF01256">
    <property type="entry name" value="Carb_kinase"/>
    <property type="match status" value="1"/>
</dbReference>
<comment type="function">
    <text evidence="14 19">Bifunctional enzyme that catalyzes the epimerization of the S- and R-forms of NAD(P)HX and the dehydration of the S-form of NAD(P)HX at the expense of ADP, which is converted to AMP. This allows the repair of both epimers of NAD(P)HX, a damaged form of NAD(P)H that is a result of enzymatic or heat-dependent hydration.</text>
</comment>
<feature type="binding site" evidence="18">
    <location>
        <position position="149"/>
    </location>
    <ligand>
        <name>(6S)-NADPHX</name>
        <dbReference type="ChEBI" id="CHEBI:64076"/>
    </ligand>
</feature>
<evidence type="ECO:0000256" key="3">
    <source>
        <dbReference type="ARBA" id="ARBA00006001"/>
    </source>
</evidence>
<dbReference type="EMBL" id="VCDI01000003">
    <property type="protein sequence ID" value="TLU72750.1"/>
    <property type="molecule type" value="Genomic_DNA"/>
</dbReference>
<proteinExistence type="inferred from homology"/>
<feature type="binding site" evidence="17">
    <location>
        <position position="352"/>
    </location>
    <ligand>
        <name>(6S)-NADPHX</name>
        <dbReference type="ChEBI" id="CHEBI:64076"/>
    </ligand>
</feature>
<feature type="binding site" evidence="17">
    <location>
        <position position="306"/>
    </location>
    <ligand>
        <name>(6S)-NADPHX</name>
        <dbReference type="ChEBI" id="CHEBI:64076"/>
    </ligand>
</feature>
<keyword evidence="12 17" id="KW-0456">Lyase</keyword>
<comment type="catalytic activity">
    <reaction evidence="1 18 19">
        <text>(6R)-NADHX = (6S)-NADHX</text>
        <dbReference type="Rhea" id="RHEA:32215"/>
        <dbReference type="ChEBI" id="CHEBI:64074"/>
        <dbReference type="ChEBI" id="CHEBI:64075"/>
        <dbReference type="EC" id="5.1.99.6"/>
    </reaction>
</comment>
<comment type="cofactor">
    <cofactor evidence="18 19">
        <name>K(+)</name>
        <dbReference type="ChEBI" id="CHEBI:29103"/>
    </cofactor>
    <text evidence="18 19">Binds 1 potassium ion per subunit.</text>
</comment>
<dbReference type="OrthoDB" id="9806925at2"/>
<evidence type="ECO:0000256" key="16">
    <source>
        <dbReference type="ARBA" id="ARBA00049209"/>
    </source>
</evidence>
<evidence type="ECO:0000256" key="6">
    <source>
        <dbReference type="ARBA" id="ARBA00022741"/>
    </source>
</evidence>
<dbReference type="InterPro" id="IPR029056">
    <property type="entry name" value="Ribokinase-like"/>
</dbReference>
<feature type="binding site" evidence="18">
    <location>
        <position position="120"/>
    </location>
    <ligand>
        <name>K(+)</name>
        <dbReference type="ChEBI" id="CHEBI:29103"/>
    </ligand>
</feature>
<comment type="caution">
    <text evidence="22">The sequence shown here is derived from an EMBL/GenBank/DDBJ whole genome shotgun (WGS) entry which is preliminary data.</text>
</comment>
<evidence type="ECO:0000256" key="19">
    <source>
        <dbReference type="PIRNR" id="PIRNR017184"/>
    </source>
</evidence>
<protein>
    <recommendedName>
        <fullName evidence="19">Bifunctional NAD(P)H-hydrate repair enzyme</fullName>
    </recommendedName>
    <alternativeName>
        <fullName evidence="19">Nicotinamide nucleotide repair protein</fullName>
    </alternativeName>
    <domain>
        <recommendedName>
            <fullName evidence="19">ADP-dependent (S)-NAD(P)H-hydrate dehydratase</fullName>
            <ecNumber evidence="19">4.2.1.136</ecNumber>
        </recommendedName>
        <alternativeName>
            <fullName evidence="19">ADP-dependent NAD(P)HX dehydratase</fullName>
        </alternativeName>
    </domain>
    <domain>
        <recommendedName>
            <fullName evidence="19">NAD(P)H-hydrate epimerase</fullName>
            <ecNumber evidence="19">5.1.99.6</ecNumber>
        </recommendedName>
    </domain>
</protein>
<feature type="binding site" evidence="17">
    <location>
        <begin position="385"/>
        <end position="389"/>
    </location>
    <ligand>
        <name>AMP</name>
        <dbReference type="ChEBI" id="CHEBI:456215"/>
    </ligand>
</feature>
<organism evidence="22 23">
    <name type="scientific">Lichenicoccus roseus</name>
    <dbReference type="NCBI Taxonomy" id="2683649"/>
    <lineage>
        <taxon>Bacteria</taxon>
        <taxon>Pseudomonadati</taxon>
        <taxon>Pseudomonadota</taxon>
        <taxon>Alphaproteobacteria</taxon>
        <taxon>Acetobacterales</taxon>
        <taxon>Acetobacteraceae</taxon>
        <taxon>Lichenicoccus</taxon>
    </lineage>
</organism>
<comment type="function">
    <text evidence="17">Catalyzes the dehydration of the S-form of NAD(P)HX at the expense of ADP, which is converted to AMP. Together with NAD(P)HX epimerase, which catalyzes the epimerization of the S- and R-forms, the enzyme allows the repair of both epimers of NAD(P)HX, a damaged form of NAD(P)H that is a result of enzymatic or heat-dependent hydration.</text>
</comment>
<dbReference type="Pfam" id="PF03853">
    <property type="entry name" value="YjeF_N"/>
    <property type="match status" value="1"/>
</dbReference>
<dbReference type="PANTHER" id="PTHR12592:SF0">
    <property type="entry name" value="ATP-DEPENDENT (S)-NAD(P)H-HYDRATE DEHYDRATASE"/>
    <property type="match status" value="1"/>
</dbReference>
<dbReference type="GO" id="GO:0005524">
    <property type="term" value="F:ATP binding"/>
    <property type="evidence" value="ECO:0007669"/>
    <property type="project" value="UniProtKB-UniRule"/>
</dbReference>